<evidence type="ECO:0000313" key="1">
    <source>
        <dbReference type="EMBL" id="QQR34843.1"/>
    </source>
</evidence>
<evidence type="ECO:0000313" key="2">
    <source>
        <dbReference type="Proteomes" id="UP000595460"/>
    </source>
</evidence>
<reference evidence="1 2" key="1">
    <citation type="submission" date="2021-01" db="EMBL/GenBank/DDBJ databases">
        <title>Genome seq and assembly of Devosia sp. G19.</title>
        <authorList>
            <person name="Chhetri G."/>
        </authorList>
    </citation>
    <scope>NUCLEOTIDE SEQUENCE [LARGE SCALE GENOMIC DNA]</scope>
    <source>
        <strain evidence="1 2">G19</strain>
    </source>
</reference>
<accession>A0ABX7BTG5</accession>
<protein>
    <recommendedName>
        <fullName evidence="3">DUF4258 domain-containing protein</fullName>
    </recommendedName>
</protein>
<name>A0ABX7BTG5_9HYPH</name>
<sequence>MAITYRVVDIRGDVIDPKETLITGARTPEDAVREALKLEVVRSGQRKDMVARVYWQLPGEQMNMVRLYRRIAG</sequence>
<gene>
    <name evidence="1" type="ORF">JI749_10665</name>
</gene>
<dbReference type="Proteomes" id="UP000595460">
    <property type="component" value="Chromosome"/>
</dbReference>
<dbReference type="RefSeq" id="WP_201653301.1">
    <property type="nucleotide sequence ID" value="NZ_CP068047.1"/>
</dbReference>
<keyword evidence="2" id="KW-1185">Reference proteome</keyword>
<dbReference type="EMBL" id="CP068047">
    <property type="protein sequence ID" value="QQR34843.1"/>
    <property type="molecule type" value="Genomic_DNA"/>
</dbReference>
<evidence type="ECO:0008006" key="3">
    <source>
        <dbReference type="Google" id="ProtNLM"/>
    </source>
</evidence>
<organism evidence="1 2">
    <name type="scientific">Devosia oryziradicis</name>
    <dbReference type="NCBI Taxonomy" id="2801335"/>
    <lineage>
        <taxon>Bacteria</taxon>
        <taxon>Pseudomonadati</taxon>
        <taxon>Pseudomonadota</taxon>
        <taxon>Alphaproteobacteria</taxon>
        <taxon>Hyphomicrobiales</taxon>
        <taxon>Devosiaceae</taxon>
        <taxon>Devosia</taxon>
    </lineage>
</organism>
<proteinExistence type="predicted"/>